<name>A0A072PJB4_9EURO</name>
<feature type="region of interest" description="Disordered" evidence="1">
    <location>
        <begin position="1"/>
        <end position="79"/>
    </location>
</feature>
<dbReference type="OrthoDB" id="3469225at2759"/>
<dbReference type="RefSeq" id="XP_013262397.1">
    <property type="nucleotide sequence ID" value="XM_013406943.1"/>
</dbReference>
<reference evidence="2 3" key="1">
    <citation type="submission" date="2013-03" db="EMBL/GenBank/DDBJ databases">
        <title>The Genome Sequence of Exophiala aquamarina CBS 119918.</title>
        <authorList>
            <consortium name="The Broad Institute Genomics Platform"/>
            <person name="Cuomo C."/>
            <person name="de Hoog S."/>
            <person name="Gorbushina A."/>
            <person name="Walker B."/>
            <person name="Young S.K."/>
            <person name="Zeng Q."/>
            <person name="Gargeya S."/>
            <person name="Fitzgerald M."/>
            <person name="Haas B."/>
            <person name="Abouelleil A."/>
            <person name="Allen A.W."/>
            <person name="Alvarado L."/>
            <person name="Arachchi H.M."/>
            <person name="Berlin A.M."/>
            <person name="Chapman S.B."/>
            <person name="Gainer-Dewar J."/>
            <person name="Goldberg J."/>
            <person name="Griggs A."/>
            <person name="Gujja S."/>
            <person name="Hansen M."/>
            <person name="Howarth C."/>
            <person name="Imamovic A."/>
            <person name="Ireland A."/>
            <person name="Larimer J."/>
            <person name="McCowan C."/>
            <person name="Murphy C."/>
            <person name="Pearson M."/>
            <person name="Poon T.W."/>
            <person name="Priest M."/>
            <person name="Roberts A."/>
            <person name="Saif S."/>
            <person name="Shea T."/>
            <person name="Sisk P."/>
            <person name="Sykes S."/>
            <person name="Wortman J."/>
            <person name="Nusbaum C."/>
            <person name="Birren B."/>
        </authorList>
    </citation>
    <scope>NUCLEOTIDE SEQUENCE [LARGE SCALE GENOMIC DNA]</scope>
    <source>
        <strain evidence="2 3">CBS 119918</strain>
    </source>
</reference>
<comment type="caution">
    <text evidence="2">The sequence shown here is derived from an EMBL/GenBank/DDBJ whole genome shotgun (WGS) entry which is preliminary data.</text>
</comment>
<protein>
    <recommendedName>
        <fullName evidence="4">Transcription factor domain-containing protein</fullName>
    </recommendedName>
</protein>
<organism evidence="2 3">
    <name type="scientific">Exophiala aquamarina CBS 119918</name>
    <dbReference type="NCBI Taxonomy" id="1182545"/>
    <lineage>
        <taxon>Eukaryota</taxon>
        <taxon>Fungi</taxon>
        <taxon>Dikarya</taxon>
        <taxon>Ascomycota</taxon>
        <taxon>Pezizomycotina</taxon>
        <taxon>Eurotiomycetes</taxon>
        <taxon>Chaetothyriomycetidae</taxon>
        <taxon>Chaetothyriales</taxon>
        <taxon>Herpotrichiellaceae</taxon>
        <taxon>Exophiala</taxon>
    </lineage>
</organism>
<dbReference type="EMBL" id="AMGV01000003">
    <property type="protein sequence ID" value="KEF59807.1"/>
    <property type="molecule type" value="Genomic_DNA"/>
</dbReference>
<gene>
    <name evidence="2" type="ORF">A1O9_04655</name>
</gene>
<dbReference type="PANTHER" id="PTHR37540">
    <property type="entry name" value="TRANSCRIPTION FACTOR (ACR-2), PUTATIVE-RELATED-RELATED"/>
    <property type="match status" value="1"/>
</dbReference>
<proteinExistence type="predicted"/>
<dbReference type="AlphaFoldDB" id="A0A072PJB4"/>
<feature type="compositionally biased region" description="Basic and acidic residues" evidence="1">
    <location>
        <begin position="1"/>
        <end position="23"/>
    </location>
</feature>
<feature type="compositionally biased region" description="Low complexity" evidence="1">
    <location>
        <begin position="27"/>
        <end position="50"/>
    </location>
</feature>
<dbReference type="Proteomes" id="UP000027920">
    <property type="component" value="Unassembled WGS sequence"/>
</dbReference>
<accession>A0A072PJB4</accession>
<evidence type="ECO:0000313" key="2">
    <source>
        <dbReference type="EMBL" id="KEF59807.1"/>
    </source>
</evidence>
<sequence length="510" mass="57336">MQRVRQEELAQGKKRPTGRDLPKRPSRIAIRSRSTDSDSSGVSDPSSARSESIALNTPVPSSSAAFDGGATTFSPPRHPSQRLQLFIAPAVHELDPFDTLPTHGVPHKSVEGLLQYCFDTLLPMTFSIETASYSERMARQGLVLRQKATSPAVFLGFMATVAAHRAILRGNHQDLAPSETNHDDLITDPDYKRVKHHTIVAVRKMIENRTARVGQYLIDACFGLVSVATIVGNFREARVHLQGISQMMSIAEISQESVEWLPITDVKLATALLSKPSLPLPWERQPIPQEILQLVSPPSDSDQSRLGTSLTHFAGLSSHLKELISRHRDICDICEFNVQNQGSLSHLQNRTLNRKATELEYDLTAYPYETSLFERDHNNQPIIPALENMVRLASLGLLAIAPHAILPSTGSGRATTHHQKRAFEDWLRERRNNCGRPELQVILWSLFCFIQCAEHQPEADFFIQQLALLTRELWLIKWHNTEATMYGFLYIPGLQAKKWENIYHSAMSVR</sequence>
<keyword evidence="3" id="KW-1185">Reference proteome</keyword>
<dbReference type="HOGENOM" id="CLU_022766_2_0_1"/>
<feature type="compositionally biased region" description="Polar residues" evidence="1">
    <location>
        <begin position="53"/>
        <end position="64"/>
    </location>
</feature>
<dbReference type="GeneID" id="25279584"/>
<dbReference type="VEuPathDB" id="FungiDB:A1O9_04655"/>
<evidence type="ECO:0000313" key="3">
    <source>
        <dbReference type="Proteomes" id="UP000027920"/>
    </source>
</evidence>
<evidence type="ECO:0008006" key="4">
    <source>
        <dbReference type="Google" id="ProtNLM"/>
    </source>
</evidence>
<evidence type="ECO:0000256" key="1">
    <source>
        <dbReference type="SAM" id="MobiDB-lite"/>
    </source>
</evidence>
<dbReference type="PANTHER" id="PTHR37540:SF5">
    <property type="entry name" value="TRANSCRIPTION FACTOR DOMAIN-CONTAINING PROTEIN"/>
    <property type="match status" value="1"/>
</dbReference>
<dbReference type="STRING" id="1182545.A0A072PJB4"/>